<dbReference type="Gene3D" id="1.20.120.330">
    <property type="entry name" value="Nucleotidyltransferases domain 2"/>
    <property type="match status" value="1"/>
</dbReference>
<name>A0A150TXW2_SORCE</name>
<dbReference type="Pfam" id="PF05168">
    <property type="entry name" value="HEPN"/>
    <property type="match status" value="1"/>
</dbReference>
<evidence type="ECO:0000313" key="3">
    <source>
        <dbReference type="Proteomes" id="UP000075502"/>
    </source>
</evidence>
<gene>
    <name evidence="2" type="ORF">BE21_17875</name>
</gene>
<feature type="domain" description="HEPN" evidence="1">
    <location>
        <begin position="11"/>
        <end position="124"/>
    </location>
</feature>
<reference evidence="2 3" key="1">
    <citation type="submission" date="2014-02" db="EMBL/GenBank/DDBJ databases">
        <title>The small core and large imbalanced accessory genome model reveals a collaborative survival strategy of Sorangium cellulosum strains in nature.</title>
        <authorList>
            <person name="Han K."/>
            <person name="Peng R."/>
            <person name="Blom J."/>
            <person name="Li Y.-Z."/>
        </authorList>
    </citation>
    <scope>NUCLEOTIDE SEQUENCE [LARGE SCALE GENOMIC DNA]</scope>
    <source>
        <strain evidence="2 3">So0007-03</strain>
    </source>
</reference>
<organism evidence="2 3">
    <name type="scientific">Sorangium cellulosum</name>
    <name type="common">Polyangium cellulosum</name>
    <dbReference type="NCBI Taxonomy" id="56"/>
    <lineage>
        <taxon>Bacteria</taxon>
        <taxon>Pseudomonadati</taxon>
        <taxon>Myxococcota</taxon>
        <taxon>Polyangia</taxon>
        <taxon>Polyangiales</taxon>
        <taxon>Polyangiaceae</taxon>
        <taxon>Sorangium</taxon>
    </lineage>
</organism>
<proteinExistence type="predicted"/>
<dbReference type="Proteomes" id="UP000075502">
    <property type="component" value="Unassembled WGS sequence"/>
</dbReference>
<dbReference type="InterPro" id="IPR007842">
    <property type="entry name" value="HEPN_dom"/>
</dbReference>
<dbReference type="PROSITE" id="PS50910">
    <property type="entry name" value="HEPN"/>
    <property type="match status" value="1"/>
</dbReference>
<dbReference type="SUPFAM" id="SSF81593">
    <property type="entry name" value="Nucleotidyltransferase substrate binding subunit/domain"/>
    <property type="match status" value="1"/>
</dbReference>
<protein>
    <recommendedName>
        <fullName evidence="1">HEPN domain-containing protein</fullName>
    </recommendedName>
</protein>
<sequence length="131" mass="14607">MPGDRVVMGYLAAAADDLDATRRLAAPPANRLAAYHLQQAAEKLVKAVLVHRKIHPGVEHRIDVLVRMLDASDPWQPLLDPLDRFTPYATTYRYPSPTGRLRASPDAASVLAEVDELERLLERARREFGSP</sequence>
<dbReference type="AlphaFoldDB" id="A0A150TXW2"/>
<accession>A0A150TXW2</accession>
<evidence type="ECO:0000313" key="2">
    <source>
        <dbReference type="EMBL" id="KYG09446.1"/>
    </source>
</evidence>
<evidence type="ECO:0000259" key="1">
    <source>
        <dbReference type="PROSITE" id="PS50910"/>
    </source>
</evidence>
<comment type="caution">
    <text evidence="2">The sequence shown here is derived from an EMBL/GenBank/DDBJ whole genome shotgun (WGS) entry which is preliminary data.</text>
</comment>
<dbReference type="EMBL" id="JEME01000679">
    <property type="protein sequence ID" value="KYG09446.1"/>
    <property type="molecule type" value="Genomic_DNA"/>
</dbReference>